<evidence type="ECO:0000256" key="5">
    <source>
        <dbReference type="ARBA" id="ARBA00023125"/>
    </source>
</evidence>
<reference evidence="9" key="1">
    <citation type="submission" date="2020-06" db="EMBL/GenBank/DDBJ databases">
        <title>Draft genomic sequence of Geomonas sp. Red330.</title>
        <authorList>
            <person name="Itoh H."/>
            <person name="Zhenxing X."/>
            <person name="Ushijima N."/>
            <person name="Masuda Y."/>
            <person name="Shiratori Y."/>
            <person name="Senoo K."/>
        </authorList>
    </citation>
    <scope>NUCLEOTIDE SEQUENCE [LARGE SCALE GENOMIC DNA]</scope>
    <source>
        <strain evidence="9">Red330</strain>
    </source>
</reference>
<gene>
    <name evidence="8" type="ORF">GMST_38430</name>
</gene>
<sequence>MERSNHLLDDQFQMFETACRRAGLRLTHQRLEVYRELARAEDHPSAETLHQRLRRSIPTLSLDTVYRTLATLACHRLINKVDTVESQARFEATQHQHHHLICSKCKQITDFEWHSIDALPLPAQANEWGQVESKNVVVYGLCAHCQ</sequence>
<feature type="binding site" evidence="7">
    <location>
        <position position="145"/>
    </location>
    <ligand>
        <name>Zn(2+)</name>
        <dbReference type="ChEBI" id="CHEBI:29105"/>
    </ligand>
</feature>
<feature type="binding site" evidence="7">
    <location>
        <position position="105"/>
    </location>
    <ligand>
        <name>Zn(2+)</name>
        <dbReference type="ChEBI" id="CHEBI:29105"/>
    </ligand>
</feature>
<dbReference type="InterPro" id="IPR043135">
    <property type="entry name" value="Fur_C"/>
</dbReference>
<dbReference type="CDD" id="cd07153">
    <property type="entry name" value="Fur_like"/>
    <property type="match status" value="1"/>
</dbReference>
<evidence type="ECO:0000256" key="3">
    <source>
        <dbReference type="ARBA" id="ARBA00022833"/>
    </source>
</evidence>
<dbReference type="GO" id="GO:0008270">
    <property type="term" value="F:zinc ion binding"/>
    <property type="evidence" value="ECO:0007669"/>
    <property type="project" value="TreeGrafter"/>
</dbReference>
<comment type="similarity">
    <text evidence="1">Belongs to the Fur family.</text>
</comment>
<organism evidence="8 9">
    <name type="scientific">Geomonas silvestris</name>
    <dbReference type="NCBI Taxonomy" id="2740184"/>
    <lineage>
        <taxon>Bacteria</taxon>
        <taxon>Pseudomonadati</taxon>
        <taxon>Thermodesulfobacteriota</taxon>
        <taxon>Desulfuromonadia</taxon>
        <taxon>Geobacterales</taxon>
        <taxon>Geobacteraceae</taxon>
        <taxon>Geomonas</taxon>
    </lineage>
</organism>
<dbReference type="GO" id="GO:0003700">
    <property type="term" value="F:DNA-binding transcription factor activity"/>
    <property type="evidence" value="ECO:0007669"/>
    <property type="project" value="InterPro"/>
</dbReference>
<dbReference type="PANTHER" id="PTHR33202:SF8">
    <property type="entry name" value="PEROXIDE-RESPONSIVE REPRESSOR PERR"/>
    <property type="match status" value="1"/>
</dbReference>
<dbReference type="GO" id="GO:1900376">
    <property type="term" value="P:regulation of secondary metabolite biosynthetic process"/>
    <property type="evidence" value="ECO:0007669"/>
    <property type="project" value="TreeGrafter"/>
</dbReference>
<proteinExistence type="inferred from homology"/>
<keyword evidence="4" id="KW-0805">Transcription regulation</keyword>
<dbReference type="GO" id="GO:0000976">
    <property type="term" value="F:transcription cis-regulatory region binding"/>
    <property type="evidence" value="ECO:0007669"/>
    <property type="project" value="TreeGrafter"/>
</dbReference>
<evidence type="ECO:0000256" key="2">
    <source>
        <dbReference type="ARBA" id="ARBA00022491"/>
    </source>
</evidence>
<keyword evidence="6" id="KW-0804">Transcription</keyword>
<dbReference type="Pfam" id="PF01475">
    <property type="entry name" value="FUR"/>
    <property type="match status" value="1"/>
</dbReference>
<dbReference type="GO" id="GO:0045892">
    <property type="term" value="P:negative regulation of DNA-templated transcription"/>
    <property type="evidence" value="ECO:0007669"/>
    <property type="project" value="TreeGrafter"/>
</dbReference>
<dbReference type="Gene3D" id="1.10.10.10">
    <property type="entry name" value="Winged helix-like DNA-binding domain superfamily/Winged helix DNA-binding domain"/>
    <property type="match status" value="1"/>
</dbReference>
<evidence type="ECO:0000313" key="8">
    <source>
        <dbReference type="EMBL" id="GFO61518.1"/>
    </source>
</evidence>
<keyword evidence="9" id="KW-1185">Reference proteome</keyword>
<comment type="caution">
    <text evidence="8">The sequence shown here is derived from an EMBL/GenBank/DDBJ whole genome shotgun (WGS) entry which is preliminary data.</text>
</comment>
<dbReference type="InterPro" id="IPR036388">
    <property type="entry name" value="WH-like_DNA-bd_sf"/>
</dbReference>
<accession>A0A6V8MNB3</accession>
<dbReference type="Gene3D" id="3.30.1490.190">
    <property type="match status" value="1"/>
</dbReference>
<dbReference type="PANTHER" id="PTHR33202">
    <property type="entry name" value="ZINC UPTAKE REGULATION PROTEIN"/>
    <property type="match status" value="1"/>
</dbReference>
<dbReference type="SUPFAM" id="SSF46785">
    <property type="entry name" value="Winged helix' DNA-binding domain"/>
    <property type="match status" value="1"/>
</dbReference>
<dbReference type="EMBL" id="BLXX01000015">
    <property type="protein sequence ID" value="GFO61518.1"/>
    <property type="molecule type" value="Genomic_DNA"/>
</dbReference>
<dbReference type="AlphaFoldDB" id="A0A6V8MNB3"/>
<protein>
    <submittedName>
        <fullName evidence="8">Transcriptional repressor</fullName>
    </submittedName>
</protein>
<dbReference type="RefSeq" id="WP_183356312.1">
    <property type="nucleotide sequence ID" value="NZ_BLXX01000015.1"/>
</dbReference>
<dbReference type="InterPro" id="IPR002481">
    <property type="entry name" value="FUR"/>
</dbReference>
<feature type="binding site" evidence="7">
    <location>
        <position position="142"/>
    </location>
    <ligand>
        <name>Zn(2+)</name>
        <dbReference type="ChEBI" id="CHEBI:29105"/>
    </ligand>
</feature>
<keyword evidence="7" id="KW-0479">Metal-binding</keyword>
<dbReference type="InterPro" id="IPR036390">
    <property type="entry name" value="WH_DNA-bd_sf"/>
</dbReference>
<keyword evidence="5" id="KW-0238">DNA-binding</keyword>
<evidence type="ECO:0000256" key="7">
    <source>
        <dbReference type="PIRSR" id="PIRSR602481-1"/>
    </source>
</evidence>
<dbReference type="Proteomes" id="UP000556026">
    <property type="component" value="Unassembled WGS sequence"/>
</dbReference>
<comment type="cofactor">
    <cofactor evidence="7">
        <name>Zn(2+)</name>
        <dbReference type="ChEBI" id="CHEBI:29105"/>
    </cofactor>
    <text evidence="7">Binds 1 zinc ion per subunit.</text>
</comment>
<keyword evidence="2" id="KW-0678">Repressor</keyword>
<evidence type="ECO:0000313" key="9">
    <source>
        <dbReference type="Proteomes" id="UP000556026"/>
    </source>
</evidence>
<evidence type="ECO:0000256" key="1">
    <source>
        <dbReference type="ARBA" id="ARBA00007957"/>
    </source>
</evidence>
<feature type="binding site" evidence="7">
    <location>
        <position position="102"/>
    </location>
    <ligand>
        <name>Zn(2+)</name>
        <dbReference type="ChEBI" id="CHEBI:29105"/>
    </ligand>
</feature>
<evidence type="ECO:0000256" key="4">
    <source>
        <dbReference type="ARBA" id="ARBA00023015"/>
    </source>
</evidence>
<name>A0A6V8MNB3_9BACT</name>
<evidence type="ECO:0000256" key="6">
    <source>
        <dbReference type="ARBA" id="ARBA00023163"/>
    </source>
</evidence>
<keyword evidence="3 7" id="KW-0862">Zinc</keyword>